<dbReference type="SUPFAM" id="SSF49899">
    <property type="entry name" value="Concanavalin A-like lectins/glucanases"/>
    <property type="match status" value="1"/>
</dbReference>
<dbReference type="EMBL" id="BAAAUV010000003">
    <property type="protein sequence ID" value="GAA3200187.1"/>
    <property type="molecule type" value="Genomic_DNA"/>
</dbReference>
<dbReference type="PANTHER" id="PTHR10963:SF55">
    <property type="entry name" value="GLYCOSIDE HYDROLASE FAMILY 16 PROTEIN"/>
    <property type="match status" value="1"/>
</dbReference>
<dbReference type="Proteomes" id="UP001501237">
    <property type="component" value="Unassembled WGS sequence"/>
</dbReference>
<evidence type="ECO:0000256" key="1">
    <source>
        <dbReference type="ARBA" id="ARBA00006865"/>
    </source>
</evidence>
<dbReference type="InterPro" id="IPR013320">
    <property type="entry name" value="ConA-like_dom_sf"/>
</dbReference>
<dbReference type="Gene3D" id="2.60.120.200">
    <property type="match status" value="1"/>
</dbReference>
<keyword evidence="4" id="KW-1185">Reference proteome</keyword>
<feature type="domain" description="GH16" evidence="2">
    <location>
        <begin position="45"/>
        <end position="261"/>
    </location>
</feature>
<name>A0ABP6Q1S5_9ACTN</name>
<dbReference type="CDD" id="cd00413">
    <property type="entry name" value="Glyco_hydrolase_16"/>
    <property type="match status" value="1"/>
</dbReference>
<evidence type="ECO:0000313" key="4">
    <source>
        <dbReference type="Proteomes" id="UP001501237"/>
    </source>
</evidence>
<sequence>MDGMPLLGPLTAVPLAVSAVLALQPTWPVPELYPKWAPPAGAERVIDWGRPVLSDDFDSDHVNPGKWAVYDDPTGSNPRTARATTVSDGALHLTGALYGGRDLSGGLATHLAQTFGRWEARMKADPGAGYSAVMLLWPTRQGAPEWAEINFAEIPDPRRRVAGLFIHKGRNDTTRSRMLRGTFTRWHTYTLEWLPRSITFSLDGRKVWTYKGKNIPQRADMHLALQNDVSCYSRTQCRNPATPTRVTMHVDWVRIYRLPPSFQRG</sequence>
<dbReference type="Pfam" id="PF00722">
    <property type="entry name" value="Glyco_hydro_16"/>
    <property type="match status" value="1"/>
</dbReference>
<comment type="similarity">
    <text evidence="1">Belongs to the glycosyl hydrolase 16 family.</text>
</comment>
<dbReference type="PROSITE" id="PS51762">
    <property type="entry name" value="GH16_2"/>
    <property type="match status" value="1"/>
</dbReference>
<comment type="caution">
    <text evidence="3">The sequence shown here is derived from an EMBL/GenBank/DDBJ whole genome shotgun (WGS) entry which is preliminary data.</text>
</comment>
<proteinExistence type="inferred from homology"/>
<gene>
    <name evidence="3" type="ORF">GCM10010468_12720</name>
</gene>
<accession>A0ABP6Q1S5</accession>
<reference evidence="4" key="1">
    <citation type="journal article" date="2019" name="Int. J. Syst. Evol. Microbiol.">
        <title>The Global Catalogue of Microorganisms (GCM) 10K type strain sequencing project: providing services to taxonomists for standard genome sequencing and annotation.</title>
        <authorList>
            <consortium name="The Broad Institute Genomics Platform"/>
            <consortium name="The Broad Institute Genome Sequencing Center for Infectious Disease"/>
            <person name="Wu L."/>
            <person name="Ma J."/>
        </authorList>
    </citation>
    <scope>NUCLEOTIDE SEQUENCE [LARGE SCALE GENOMIC DNA]</scope>
    <source>
        <strain evidence="4">JCM 9377</strain>
    </source>
</reference>
<dbReference type="InterPro" id="IPR050546">
    <property type="entry name" value="Glycosyl_Hydrlase_16"/>
</dbReference>
<evidence type="ECO:0000313" key="3">
    <source>
        <dbReference type="EMBL" id="GAA3200187.1"/>
    </source>
</evidence>
<organism evidence="3 4">
    <name type="scientific">Actinocorallia longicatena</name>
    <dbReference type="NCBI Taxonomy" id="111803"/>
    <lineage>
        <taxon>Bacteria</taxon>
        <taxon>Bacillati</taxon>
        <taxon>Actinomycetota</taxon>
        <taxon>Actinomycetes</taxon>
        <taxon>Streptosporangiales</taxon>
        <taxon>Thermomonosporaceae</taxon>
        <taxon>Actinocorallia</taxon>
    </lineage>
</organism>
<dbReference type="InterPro" id="IPR000757">
    <property type="entry name" value="Beta-glucanase-like"/>
</dbReference>
<dbReference type="PANTHER" id="PTHR10963">
    <property type="entry name" value="GLYCOSYL HYDROLASE-RELATED"/>
    <property type="match status" value="1"/>
</dbReference>
<evidence type="ECO:0000259" key="2">
    <source>
        <dbReference type="PROSITE" id="PS51762"/>
    </source>
</evidence>
<protein>
    <recommendedName>
        <fullName evidence="2">GH16 domain-containing protein</fullName>
    </recommendedName>
</protein>